<proteinExistence type="predicted"/>
<dbReference type="Proteomes" id="UP001214553">
    <property type="component" value="Chromosome"/>
</dbReference>
<evidence type="ECO:0000313" key="4">
    <source>
        <dbReference type="Proteomes" id="UP001214553"/>
    </source>
</evidence>
<gene>
    <name evidence="3" type="ORF">PU630_04935</name>
</gene>
<name>A0ABY8C3H0_9MICO</name>
<accession>A0ABY8C3H0</accession>
<dbReference type="InterPro" id="IPR003615">
    <property type="entry name" value="HNH_nuc"/>
</dbReference>
<dbReference type="CDD" id="cd00085">
    <property type="entry name" value="HNHc"/>
    <property type="match status" value="1"/>
</dbReference>
<dbReference type="EMBL" id="CP119108">
    <property type="protein sequence ID" value="WEG09907.1"/>
    <property type="molecule type" value="Genomic_DNA"/>
</dbReference>
<protein>
    <submittedName>
        <fullName evidence="3">DUF222 domain-containing protein</fullName>
    </submittedName>
</protein>
<evidence type="ECO:0000256" key="1">
    <source>
        <dbReference type="SAM" id="MobiDB-lite"/>
    </source>
</evidence>
<evidence type="ECO:0000259" key="2">
    <source>
        <dbReference type="Pfam" id="PF02720"/>
    </source>
</evidence>
<keyword evidence="4" id="KW-1185">Reference proteome</keyword>
<feature type="domain" description="DUF222" evidence="2">
    <location>
        <begin position="53"/>
        <end position="335"/>
    </location>
</feature>
<dbReference type="RefSeq" id="WP_275279251.1">
    <property type="nucleotide sequence ID" value="NZ_CP119108.1"/>
</dbReference>
<organism evidence="3 4">
    <name type="scientific">Microbacterium horticulturae</name>
    <dbReference type="NCBI Taxonomy" id="3028316"/>
    <lineage>
        <taxon>Bacteria</taxon>
        <taxon>Bacillati</taxon>
        <taxon>Actinomycetota</taxon>
        <taxon>Actinomycetes</taxon>
        <taxon>Micrococcales</taxon>
        <taxon>Microbacteriaceae</taxon>
        <taxon>Microbacterium</taxon>
    </lineage>
</organism>
<evidence type="ECO:0000313" key="3">
    <source>
        <dbReference type="EMBL" id="WEG09907.1"/>
    </source>
</evidence>
<dbReference type="Pfam" id="PF02720">
    <property type="entry name" value="DUF222"/>
    <property type="match status" value="1"/>
</dbReference>
<feature type="region of interest" description="Disordered" evidence="1">
    <location>
        <begin position="235"/>
        <end position="274"/>
    </location>
</feature>
<dbReference type="InterPro" id="IPR003870">
    <property type="entry name" value="DUF222"/>
</dbReference>
<sequence>MEEEPVSGLEQAPDAGRLAWLADASNVDLPAVDALVEGLTQVQKQVAALQALEASMLSAAVDVVAETMAARGIDDDQQLPWRELSSEIAAALRVSDRTMQTRMGDAAALVQDFPAVHEALRGGRIDRVRARTIVDVGSSLPAGSVRAAFEAESLSRAENLTAGRLGAACRSIADRLDPDSIDERHARAKRRRRIGITDLDDGMARLFADLPAALARAIFDRITQMAKTVQHGVGESVDAGSNASGESGADTEADTDSPDTDGGDHGTAPGDERSLDQIRADVLSDMLLTSVPTGHGPADVFEKIAAHVQVIVPAKLLDPSIDTTGAATSGDGDILADPHIPDAFRRVPIPTQPNTVASATLVGSGPVDTATARSLASAVRNWDRMFTSPYSGGVLCVDRHDPNKHLKRLLGARDEHCRFPGCRQPVWRCEIDHTDRYRDGGPTCRCNLEHLCKGHHILKHHTRWKVRQLADGVLEWTSPTGRVYVDIPAPMVRFTDTTPDPPDPPPF</sequence>
<reference evidence="3 4" key="1">
    <citation type="submission" date="2023-03" db="EMBL/GenBank/DDBJ databases">
        <title>Genome sequence of Microbacterium sp. KACC 23027.</title>
        <authorList>
            <person name="Kim S."/>
            <person name="Heo J."/>
            <person name="Kwon S.-W."/>
        </authorList>
    </citation>
    <scope>NUCLEOTIDE SEQUENCE [LARGE SCALE GENOMIC DNA]</scope>
    <source>
        <strain evidence="3 4">KACC 23027</strain>
    </source>
</reference>
<feature type="compositionally biased region" description="Acidic residues" evidence="1">
    <location>
        <begin position="249"/>
        <end position="261"/>
    </location>
</feature>